<dbReference type="SUPFAM" id="SSF50129">
    <property type="entry name" value="GroES-like"/>
    <property type="match status" value="1"/>
</dbReference>
<dbReference type="GO" id="GO:0005524">
    <property type="term" value="F:ATP binding"/>
    <property type="evidence" value="ECO:0007669"/>
    <property type="project" value="InterPro"/>
</dbReference>
<dbReference type="Gene3D" id="2.30.33.40">
    <property type="entry name" value="GroES chaperonin"/>
    <property type="match status" value="1"/>
</dbReference>
<dbReference type="InterPro" id="IPR037124">
    <property type="entry name" value="Chaperonin_GroES_sf"/>
</dbReference>
<proteinExistence type="predicted"/>
<evidence type="ECO:0000313" key="2">
    <source>
        <dbReference type="EMBL" id="ASN63421.1"/>
    </source>
</evidence>
<dbReference type="Pfam" id="PF00166">
    <property type="entry name" value="Cpn10"/>
    <property type="match status" value="1"/>
</dbReference>
<protein>
    <submittedName>
        <fullName evidence="2">Co-chaperonin GroES</fullName>
    </submittedName>
</protein>
<reference evidence="2" key="1">
    <citation type="submission" date="2016-03" db="EMBL/GenBank/DDBJ databases">
        <title>Novel chaperonins are prevalent in the virioplankton and link to viral biology and ecology.</title>
        <authorList>
            <person name="Marine R.L."/>
            <person name="Nasko D.J."/>
            <person name="Polson S.W."/>
            <person name="Wommack K.E."/>
        </authorList>
    </citation>
    <scope>NUCLEOTIDE SEQUENCE</scope>
</reference>
<name>A0A221S388_9VIRU</name>
<dbReference type="EMBL" id="KU970827">
    <property type="protein sequence ID" value="ASN63421.1"/>
    <property type="molecule type" value="Genomic_DNA"/>
</dbReference>
<keyword evidence="1" id="KW-0143">Chaperone</keyword>
<dbReference type="GO" id="GO:0044183">
    <property type="term" value="F:protein folding chaperone"/>
    <property type="evidence" value="ECO:0007669"/>
    <property type="project" value="InterPro"/>
</dbReference>
<dbReference type="InterPro" id="IPR020818">
    <property type="entry name" value="Chaperonin_GroES"/>
</dbReference>
<accession>A0A221S388</accession>
<organism evidence="2">
    <name type="scientific">uncultured virus</name>
    <dbReference type="NCBI Taxonomy" id="340016"/>
    <lineage>
        <taxon>Viruses</taxon>
        <taxon>environmental samples</taxon>
    </lineage>
</organism>
<sequence length="127" mass="14115">MTDIAETLAEAEATEKATQLPKPTGWKLLCALPEVEDKFSGTDLLKPDSVTKIEEHSTTVLFVIAAGPDAYKDTVKFPNGPWCKEGDFVLVRAYSGTRFKIHGREFRLLNDDQVEAVVEDPRGYTRA</sequence>
<gene>
    <name evidence="2" type="primary">groES</name>
</gene>
<dbReference type="InterPro" id="IPR011032">
    <property type="entry name" value="GroES-like_sf"/>
</dbReference>
<evidence type="ECO:0000256" key="1">
    <source>
        <dbReference type="ARBA" id="ARBA00023186"/>
    </source>
</evidence>
<dbReference type="CDD" id="cd00320">
    <property type="entry name" value="cpn10"/>
    <property type="match status" value="1"/>
</dbReference>